<evidence type="ECO:0000313" key="2">
    <source>
        <dbReference type="EMBL" id="VEL30359.1"/>
    </source>
</evidence>
<sequence>MWQNSQQSQQQQPQYHPLVHPHHPHPQQEQQQQQQQQLSPSIARLSRSPTSPSIGSPLPLSHQFHQILPEAGLRRRFPRDHSASVTSALTTQPADSLLAGSSGQQQSRFIPISVAIDTGVTNAQAVQRVHQSPDSLRPHLVTSSIWQTHRFVQPATETCQRELAAEVAKGVSDVPVSHHHSLNSARSPCLYPRLASFGLRCRGRDT</sequence>
<feature type="region of interest" description="Disordered" evidence="1">
    <location>
        <begin position="1"/>
        <end position="60"/>
    </location>
</feature>
<evidence type="ECO:0000256" key="1">
    <source>
        <dbReference type="SAM" id="MobiDB-lite"/>
    </source>
</evidence>
<protein>
    <submittedName>
        <fullName evidence="2">Uncharacterized protein</fullName>
    </submittedName>
</protein>
<organism evidence="2 3">
    <name type="scientific">Protopolystoma xenopodis</name>
    <dbReference type="NCBI Taxonomy" id="117903"/>
    <lineage>
        <taxon>Eukaryota</taxon>
        <taxon>Metazoa</taxon>
        <taxon>Spiralia</taxon>
        <taxon>Lophotrochozoa</taxon>
        <taxon>Platyhelminthes</taxon>
        <taxon>Monogenea</taxon>
        <taxon>Polyopisthocotylea</taxon>
        <taxon>Polystomatidea</taxon>
        <taxon>Polystomatidae</taxon>
        <taxon>Protopolystoma</taxon>
    </lineage>
</organism>
<dbReference type="AlphaFoldDB" id="A0A3S5B0U6"/>
<dbReference type="EMBL" id="CAAALY010111555">
    <property type="protein sequence ID" value="VEL30359.1"/>
    <property type="molecule type" value="Genomic_DNA"/>
</dbReference>
<dbReference type="Proteomes" id="UP000784294">
    <property type="component" value="Unassembled WGS sequence"/>
</dbReference>
<proteinExistence type="predicted"/>
<evidence type="ECO:0000313" key="3">
    <source>
        <dbReference type="Proteomes" id="UP000784294"/>
    </source>
</evidence>
<feature type="compositionally biased region" description="Low complexity" evidence="1">
    <location>
        <begin position="27"/>
        <end position="37"/>
    </location>
</feature>
<keyword evidence="3" id="KW-1185">Reference proteome</keyword>
<accession>A0A3S5B0U6</accession>
<reference evidence="2" key="1">
    <citation type="submission" date="2018-11" db="EMBL/GenBank/DDBJ databases">
        <authorList>
            <consortium name="Pathogen Informatics"/>
        </authorList>
    </citation>
    <scope>NUCLEOTIDE SEQUENCE</scope>
</reference>
<feature type="compositionally biased region" description="Low complexity" evidence="1">
    <location>
        <begin position="1"/>
        <end position="18"/>
    </location>
</feature>
<comment type="caution">
    <text evidence="2">The sequence shown here is derived from an EMBL/GenBank/DDBJ whole genome shotgun (WGS) entry which is preliminary data.</text>
</comment>
<name>A0A3S5B0U6_9PLAT</name>
<gene>
    <name evidence="2" type="ORF">PXEA_LOCUS23799</name>
</gene>